<dbReference type="Proteomes" id="UP000762676">
    <property type="component" value="Unassembled WGS sequence"/>
</dbReference>
<organism evidence="1 2">
    <name type="scientific">Elysia marginata</name>
    <dbReference type="NCBI Taxonomy" id="1093978"/>
    <lineage>
        <taxon>Eukaryota</taxon>
        <taxon>Metazoa</taxon>
        <taxon>Spiralia</taxon>
        <taxon>Lophotrochozoa</taxon>
        <taxon>Mollusca</taxon>
        <taxon>Gastropoda</taxon>
        <taxon>Heterobranchia</taxon>
        <taxon>Euthyneura</taxon>
        <taxon>Panpulmonata</taxon>
        <taxon>Sacoglossa</taxon>
        <taxon>Placobranchoidea</taxon>
        <taxon>Plakobranchidae</taxon>
        <taxon>Elysia</taxon>
    </lineage>
</organism>
<keyword evidence="2" id="KW-1185">Reference proteome</keyword>
<sequence>MLVKSRSNRPTSDHRTIDAMRVTAGVTACGQRIPKCSTGTLKCQDAGTTQTLSNQVASGGCQDARKKDT</sequence>
<comment type="caution">
    <text evidence="1">The sequence shown here is derived from an EMBL/GenBank/DDBJ whole genome shotgun (WGS) entry which is preliminary data.</text>
</comment>
<evidence type="ECO:0000313" key="2">
    <source>
        <dbReference type="Proteomes" id="UP000762676"/>
    </source>
</evidence>
<protein>
    <recommendedName>
        <fullName evidence="3">SRCR domain-containing protein</fullName>
    </recommendedName>
</protein>
<proteinExistence type="predicted"/>
<name>A0AAV4EUH6_9GAST</name>
<dbReference type="AlphaFoldDB" id="A0AAV4EUH6"/>
<dbReference type="EMBL" id="BMAT01003899">
    <property type="protein sequence ID" value="GFR64517.1"/>
    <property type="molecule type" value="Genomic_DNA"/>
</dbReference>
<accession>A0AAV4EUH6</accession>
<evidence type="ECO:0008006" key="3">
    <source>
        <dbReference type="Google" id="ProtNLM"/>
    </source>
</evidence>
<evidence type="ECO:0000313" key="1">
    <source>
        <dbReference type="EMBL" id="GFR64517.1"/>
    </source>
</evidence>
<reference evidence="1 2" key="1">
    <citation type="journal article" date="2021" name="Elife">
        <title>Chloroplast acquisition without the gene transfer in kleptoplastic sea slugs, Plakobranchus ocellatus.</title>
        <authorList>
            <person name="Maeda T."/>
            <person name="Takahashi S."/>
            <person name="Yoshida T."/>
            <person name="Shimamura S."/>
            <person name="Takaki Y."/>
            <person name="Nagai Y."/>
            <person name="Toyoda A."/>
            <person name="Suzuki Y."/>
            <person name="Arimoto A."/>
            <person name="Ishii H."/>
            <person name="Satoh N."/>
            <person name="Nishiyama T."/>
            <person name="Hasebe M."/>
            <person name="Maruyama T."/>
            <person name="Minagawa J."/>
            <person name="Obokata J."/>
            <person name="Shigenobu S."/>
        </authorList>
    </citation>
    <scope>NUCLEOTIDE SEQUENCE [LARGE SCALE GENOMIC DNA]</scope>
</reference>
<gene>
    <name evidence="1" type="ORF">ElyMa_001924800</name>
</gene>